<evidence type="ECO:0000256" key="3">
    <source>
        <dbReference type="ARBA" id="ARBA00008704"/>
    </source>
</evidence>
<evidence type="ECO:0000313" key="21">
    <source>
        <dbReference type="EMBL" id="PFX23597.1"/>
    </source>
</evidence>
<evidence type="ECO:0000256" key="12">
    <source>
        <dbReference type="ARBA" id="ARBA00022989"/>
    </source>
</evidence>
<comment type="catalytic activity">
    <reaction evidence="16">
        <text>[E2 ubiquitin-conjugating enzyme]-S-ubiquitinyl-L-cysteine + [acceptor protein]-L-cysteine = [E2 ubiquitin-conjugating enzyme]-L-cysteine + [acceptor protein]-S-ubiquitinyl-L-cysteine.</text>
        <dbReference type="EC" id="2.3.2.36"/>
    </reaction>
</comment>
<dbReference type="GO" id="GO:0016558">
    <property type="term" value="P:protein import into peroxisome matrix"/>
    <property type="evidence" value="ECO:0007669"/>
    <property type="project" value="InterPro"/>
</dbReference>
<keyword evidence="12" id="KW-1133">Transmembrane helix</keyword>
<reference evidence="22" key="1">
    <citation type="journal article" date="2017" name="bioRxiv">
        <title>Comparative analysis of the genomes of Stylophora pistillata and Acropora digitifera provides evidence for extensive differences between species of corals.</title>
        <authorList>
            <person name="Voolstra C.R."/>
            <person name="Li Y."/>
            <person name="Liew Y.J."/>
            <person name="Baumgarten S."/>
            <person name="Zoccola D."/>
            <person name="Flot J.-F."/>
            <person name="Tambutte S."/>
            <person name="Allemand D."/>
            <person name="Aranda M."/>
        </authorList>
    </citation>
    <scope>NUCLEOTIDE SEQUENCE [LARGE SCALE GENOMIC DNA]</scope>
</reference>
<dbReference type="PANTHER" id="PTHR48178:SF1">
    <property type="entry name" value="PEROXISOME BIOGENESIS FACTOR 2"/>
    <property type="match status" value="1"/>
</dbReference>
<evidence type="ECO:0000256" key="15">
    <source>
        <dbReference type="ARBA" id="ARBA00032511"/>
    </source>
</evidence>
<evidence type="ECO:0000256" key="8">
    <source>
        <dbReference type="ARBA" id="ARBA00022771"/>
    </source>
</evidence>
<evidence type="ECO:0000256" key="16">
    <source>
        <dbReference type="ARBA" id="ARBA00034438"/>
    </source>
</evidence>
<evidence type="ECO:0000256" key="18">
    <source>
        <dbReference type="ARBA" id="ARBA00034543"/>
    </source>
</evidence>
<evidence type="ECO:0000259" key="20">
    <source>
        <dbReference type="PROSITE" id="PS50089"/>
    </source>
</evidence>
<comment type="subcellular location">
    <subcellularLocation>
        <location evidence="1">Peroxisome membrane</location>
        <topology evidence="1">Multi-pass membrane protein</topology>
    </subcellularLocation>
</comment>
<dbReference type="EC" id="2.3.2.36" evidence="17"/>
<evidence type="ECO:0000256" key="19">
    <source>
        <dbReference type="PROSITE-ProRule" id="PRU00175"/>
    </source>
</evidence>
<dbReference type="CDD" id="cd16526">
    <property type="entry name" value="RING-HC_PEX2"/>
    <property type="match status" value="1"/>
</dbReference>
<comment type="caution">
    <text evidence="21">The sequence shown here is derived from an EMBL/GenBank/DDBJ whole genome shotgun (WGS) entry which is preliminary data.</text>
</comment>
<dbReference type="InterPro" id="IPR045859">
    <property type="entry name" value="RING-HC_PEX2"/>
</dbReference>
<dbReference type="Proteomes" id="UP000225706">
    <property type="component" value="Unassembled WGS sequence"/>
</dbReference>
<dbReference type="SUPFAM" id="SSF57850">
    <property type="entry name" value="RING/U-box"/>
    <property type="match status" value="1"/>
</dbReference>
<keyword evidence="5" id="KW-0808">Transferase</keyword>
<proteinExistence type="inferred from homology"/>
<comment type="pathway">
    <text evidence="2">Protein modification; protein ubiquitination.</text>
</comment>
<evidence type="ECO:0000256" key="9">
    <source>
        <dbReference type="ARBA" id="ARBA00022786"/>
    </source>
</evidence>
<keyword evidence="4" id="KW-0813">Transport</keyword>
<evidence type="ECO:0000256" key="11">
    <source>
        <dbReference type="ARBA" id="ARBA00022927"/>
    </source>
</evidence>
<keyword evidence="10" id="KW-0862">Zinc</keyword>
<dbReference type="InterPro" id="IPR025654">
    <property type="entry name" value="PEX2/10"/>
</dbReference>
<gene>
    <name evidence="21" type="primary">Pex2</name>
    <name evidence="21" type="ORF">AWC38_SpisGene11877</name>
</gene>
<dbReference type="SMART" id="SM00184">
    <property type="entry name" value="RING"/>
    <property type="match status" value="1"/>
</dbReference>
<evidence type="ECO:0000256" key="5">
    <source>
        <dbReference type="ARBA" id="ARBA00022679"/>
    </source>
</evidence>
<evidence type="ECO:0000256" key="13">
    <source>
        <dbReference type="ARBA" id="ARBA00023136"/>
    </source>
</evidence>
<evidence type="ECO:0000256" key="4">
    <source>
        <dbReference type="ARBA" id="ARBA00022448"/>
    </source>
</evidence>
<keyword evidence="14" id="KW-0576">Peroxisome</keyword>
<dbReference type="InterPro" id="IPR017907">
    <property type="entry name" value="Znf_RING_CS"/>
</dbReference>
<evidence type="ECO:0000256" key="1">
    <source>
        <dbReference type="ARBA" id="ARBA00004585"/>
    </source>
</evidence>
<dbReference type="Pfam" id="PF00097">
    <property type="entry name" value="zf-C3HC4"/>
    <property type="match status" value="1"/>
</dbReference>
<accession>A0A2B4S4S1</accession>
<protein>
    <recommendedName>
        <fullName evidence="18">Peroxisome biogenesis factor 2</fullName>
        <ecNumber evidence="17">2.3.2.36</ecNumber>
    </recommendedName>
    <alternativeName>
        <fullName evidence="15">Peroxin-2</fullName>
    </alternativeName>
</protein>
<evidence type="ECO:0000256" key="10">
    <source>
        <dbReference type="ARBA" id="ARBA00022833"/>
    </source>
</evidence>
<evidence type="ECO:0000256" key="6">
    <source>
        <dbReference type="ARBA" id="ARBA00022692"/>
    </source>
</evidence>
<comment type="similarity">
    <text evidence="3">Belongs to the pex2/pex10/pex12 family.</text>
</comment>
<evidence type="ECO:0000256" key="7">
    <source>
        <dbReference type="ARBA" id="ARBA00022723"/>
    </source>
</evidence>
<dbReference type="PROSITE" id="PS50089">
    <property type="entry name" value="ZF_RING_2"/>
    <property type="match status" value="1"/>
</dbReference>
<sequence length="295" mass="33434">MVDESGGTEQRVLRVNQLDAAQLDEEIIHLLRNQLNRAFQYFEAGVLTKYEAELNALLRFLVWRFSVYSSNSTIGQHMLNMKYTSAGSNVSLLQKLLFGFCVVGIPYIRERSIEIKGITDRILNFNSIWRCVSMGEKLFHFASVLNFLIFLQKGKYPSLLERVLGIHPVFAQQQSIRQVSFDFMTRELLWHGFAEFVFFLLPLINIHKLKNLLFRRFSSPASLDKQPSIKVGCHACGICNEPPTAPHQGLCGHVFCYYCIKANSLADSSFPCPLCGLPVSDDITPVECTVALEVT</sequence>
<organism evidence="21 22">
    <name type="scientific">Stylophora pistillata</name>
    <name type="common">Smooth cauliflower coral</name>
    <dbReference type="NCBI Taxonomy" id="50429"/>
    <lineage>
        <taxon>Eukaryota</taxon>
        <taxon>Metazoa</taxon>
        <taxon>Cnidaria</taxon>
        <taxon>Anthozoa</taxon>
        <taxon>Hexacorallia</taxon>
        <taxon>Scleractinia</taxon>
        <taxon>Astrocoeniina</taxon>
        <taxon>Pocilloporidae</taxon>
        <taxon>Stylophora</taxon>
    </lineage>
</organism>
<feature type="domain" description="RING-type" evidence="20">
    <location>
        <begin position="236"/>
        <end position="275"/>
    </location>
</feature>
<evidence type="ECO:0000313" key="22">
    <source>
        <dbReference type="Proteomes" id="UP000225706"/>
    </source>
</evidence>
<dbReference type="AlphaFoldDB" id="A0A2B4S4S1"/>
<dbReference type="Pfam" id="PF04757">
    <property type="entry name" value="Pex2_Pex12"/>
    <property type="match status" value="1"/>
</dbReference>
<name>A0A2B4S4S1_STYPI</name>
<dbReference type="Gene3D" id="3.30.40.10">
    <property type="entry name" value="Zinc/RING finger domain, C3HC4 (zinc finger)"/>
    <property type="match status" value="1"/>
</dbReference>
<keyword evidence="7" id="KW-0479">Metal-binding</keyword>
<dbReference type="EMBL" id="LSMT01000203">
    <property type="protein sequence ID" value="PFX23597.1"/>
    <property type="molecule type" value="Genomic_DNA"/>
</dbReference>
<dbReference type="InterPro" id="IPR001841">
    <property type="entry name" value="Znf_RING"/>
</dbReference>
<dbReference type="InterPro" id="IPR013083">
    <property type="entry name" value="Znf_RING/FYVE/PHD"/>
</dbReference>
<keyword evidence="9" id="KW-0833">Ubl conjugation pathway</keyword>
<keyword evidence="22" id="KW-1185">Reference proteome</keyword>
<evidence type="ECO:0000256" key="2">
    <source>
        <dbReference type="ARBA" id="ARBA00004906"/>
    </source>
</evidence>
<evidence type="ECO:0000256" key="17">
    <source>
        <dbReference type="ARBA" id="ARBA00034523"/>
    </source>
</evidence>
<keyword evidence="8 19" id="KW-0863">Zinc-finger</keyword>
<keyword evidence="11" id="KW-0653">Protein transport</keyword>
<dbReference type="OrthoDB" id="1701437at2759"/>
<keyword evidence="13" id="KW-0472">Membrane</keyword>
<dbReference type="GO" id="GO:0061630">
    <property type="term" value="F:ubiquitin protein ligase activity"/>
    <property type="evidence" value="ECO:0007669"/>
    <property type="project" value="UniProtKB-EC"/>
</dbReference>
<dbReference type="GO" id="GO:0005778">
    <property type="term" value="C:peroxisomal membrane"/>
    <property type="evidence" value="ECO:0007669"/>
    <property type="project" value="UniProtKB-SubCell"/>
</dbReference>
<dbReference type="STRING" id="50429.A0A2B4S4S1"/>
<dbReference type="PROSITE" id="PS00518">
    <property type="entry name" value="ZF_RING_1"/>
    <property type="match status" value="1"/>
</dbReference>
<keyword evidence="6" id="KW-0812">Transmembrane</keyword>
<dbReference type="InterPro" id="IPR018957">
    <property type="entry name" value="Znf_C3HC4_RING-type"/>
</dbReference>
<evidence type="ECO:0000256" key="14">
    <source>
        <dbReference type="ARBA" id="ARBA00023140"/>
    </source>
</evidence>
<dbReference type="PANTHER" id="PTHR48178">
    <property type="entry name" value="PEROXISOME BIOGENESIS FACTOR 2"/>
    <property type="match status" value="1"/>
</dbReference>
<dbReference type="GO" id="GO:0008270">
    <property type="term" value="F:zinc ion binding"/>
    <property type="evidence" value="ECO:0007669"/>
    <property type="project" value="UniProtKB-KW"/>
</dbReference>
<dbReference type="InterPro" id="IPR006845">
    <property type="entry name" value="Pex_N"/>
</dbReference>